<dbReference type="SUPFAM" id="SSF55073">
    <property type="entry name" value="Nucleotide cyclase"/>
    <property type="match status" value="1"/>
</dbReference>
<dbReference type="GO" id="GO:0052621">
    <property type="term" value="F:diguanylate cyclase activity"/>
    <property type="evidence" value="ECO:0007669"/>
    <property type="project" value="UniProtKB-EC"/>
</dbReference>
<evidence type="ECO:0000259" key="8">
    <source>
        <dbReference type="PROSITE" id="PS50887"/>
    </source>
</evidence>
<dbReference type="Gene3D" id="3.40.50.2300">
    <property type="match status" value="2"/>
</dbReference>
<dbReference type="Pfam" id="PF00072">
    <property type="entry name" value="Response_reg"/>
    <property type="match status" value="2"/>
</dbReference>
<dbReference type="Pfam" id="PF01627">
    <property type="entry name" value="Hpt"/>
    <property type="match status" value="1"/>
</dbReference>
<feature type="modified residue" description="Phosphohistidine" evidence="5">
    <location>
        <position position="56"/>
    </location>
</feature>
<feature type="modified residue" description="4-aspartylphosphate" evidence="6">
    <location>
        <position position="198"/>
    </location>
</feature>
<dbReference type="SMART" id="SM00448">
    <property type="entry name" value="REC"/>
    <property type="match status" value="2"/>
</dbReference>
<evidence type="ECO:0000259" key="9">
    <source>
        <dbReference type="PROSITE" id="PS50894"/>
    </source>
</evidence>
<keyword evidence="6" id="KW-0597">Phosphoprotein</keyword>
<dbReference type="CDD" id="cd01949">
    <property type="entry name" value="GGDEF"/>
    <property type="match status" value="1"/>
</dbReference>
<dbReference type="Pfam" id="PF00990">
    <property type="entry name" value="GGDEF"/>
    <property type="match status" value="1"/>
</dbReference>
<dbReference type="FunFam" id="3.30.70.270:FF:000001">
    <property type="entry name" value="Diguanylate cyclase domain protein"/>
    <property type="match status" value="1"/>
</dbReference>
<dbReference type="SUPFAM" id="SSF47226">
    <property type="entry name" value="Histidine-containing phosphotransfer domain, HPT domain"/>
    <property type="match status" value="1"/>
</dbReference>
<dbReference type="Gene3D" id="1.20.120.160">
    <property type="entry name" value="HPT domain"/>
    <property type="match status" value="1"/>
</dbReference>
<reference evidence="10 11" key="1">
    <citation type="submission" date="2016-10" db="EMBL/GenBank/DDBJ databases">
        <authorList>
            <person name="de Groot N.N."/>
        </authorList>
    </citation>
    <scope>NUCLEOTIDE SEQUENCE [LARGE SCALE GENOMIC DNA]</scope>
    <source>
        <strain evidence="10 11">DSM 18438</strain>
    </source>
</reference>
<evidence type="ECO:0000259" key="7">
    <source>
        <dbReference type="PROSITE" id="PS50110"/>
    </source>
</evidence>
<dbReference type="Gene3D" id="3.30.70.270">
    <property type="match status" value="1"/>
</dbReference>
<gene>
    <name evidence="10" type="ORF">SAMN05660443_0680</name>
</gene>
<dbReference type="PANTHER" id="PTHR45138">
    <property type="entry name" value="REGULATORY COMPONENTS OF SENSORY TRANSDUCTION SYSTEM"/>
    <property type="match status" value="1"/>
</dbReference>
<dbReference type="CDD" id="cd00156">
    <property type="entry name" value="REC"/>
    <property type="match status" value="2"/>
</dbReference>
<evidence type="ECO:0000256" key="1">
    <source>
        <dbReference type="ARBA" id="ARBA00001946"/>
    </source>
</evidence>
<dbReference type="InterPro" id="IPR050469">
    <property type="entry name" value="Diguanylate_Cyclase"/>
</dbReference>
<comment type="cofactor">
    <cofactor evidence="1">
        <name>Mg(2+)</name>
        <dbReference type="ChEBI" id="CHEBI:18420"/>
    </cofactor>
</comment>
<dbReference type="SMART" id="SM00267">
    <property type="entry name" value="GGDEF"/>
    <property type="match status" value="1"/>
</dbReference>
<dbReference type="GO" id="GO:0005886">
    <property type="term" value="C:plasma membrane"/>
    <property type="evidence" value="ECO:0007669"/>
    <property type="project" value="TreeGrafter"/>
</dbReference>
<dbReference type="InterPro" id="IPR001789">
    <property type="entry name" value="Sig_transdc_resp-reg_receiver"/>
</dbReference>
<dbReference type="InterPro" id="IPR036641">
    <property type="entry name" value="HPT_dom_sf"/>
</dbReference>
<dbReference type="InterPro" id="IPR008207">
    <property type="entry name" value="Sig_transdc_His_kin_Hpt_dom"/>
</dbReference>
<dbReference type="Proteomes" id="UP000199058">
    <property type="component" value="Unassembled WGS sequence"/>
</dbReference>
<dbReference type="GO" id="GO:0043709">
    <property type="term" value="P:cell adhesion involved in single-species biofilm formation"/>
    <property type="evidence" value="ECO:0007669"/>
    <property type="project" value="TreeGrafter"/>
</dbReference>
<dbReference type="PROSITE" id="PS50894">
    <property type="entry name" value="HPT"/>
    <property type="match status" value="1"/>
</dbReference>
<dbReference type="GO" id="GO:0000160">
    <property type="term" value="P:phosphorelay signal transduction system"/>
    <property type="evidence" value="ECO:0007669"/>
    <property type="project" value="UniProtKB-KW"/>
</dbReference>
<dbReference type="InterPro" id="IPR000160">
    <property type="entry name" value="GGDEF_dom"/>
</dbReference>
<dbReference type="PROSITE" id="PS50887">
    <property type="entry name" value="GGDEF"/>
    <property type="match status" value="1"/>
</dbReference>
<dbReference type="PROSITE" id="PS50110">
    <property type="entry name" value="RESPONSE_REGULATORY"/>
    <property type="match status" value="2"/>
</dbReference>
<dbReference type="EMBL" id="FOLH01000001">
    <property type="protein sequence ID" value="SFB87823.1"/>
    <property type="molecule type" value="Genomic_DNA"/>
</dbReference>
<evidence type="ECO:0000256" key="6">
    <source>
        <dbReference type="PROSITE-ProRule" id="PRU00169"/>
    </source>
</evidence>
<feature type="domain" description="Response regulatory" evidence="7">
    <location>
        <begin position="149"/>
        <end position="266"/>
    </location>
</feature>
<feature type="modified residue" description="4-aspartylphosphate" evidence="6">
    <location>
        <position position="324"/>
    </location>
</feature>
<dbReference type="SUPFAM" id="SSF52172">
    <property type="entry name" value="CheY-like"/>
    <property type="match status" value="2"/>
</dbReference>
<dbReference type="GO" id="GO:0004672">
    <property type="term" value="F:protein kinase activity"/>
    <property type="evidence" value="ECO:0007669"/>
    <property type="project" value="UniProtKB-ARBA"/>
</dbReference>
<feature type="domain" description="Response regulatory" evidence="7">
    <location>
        <begin position="275"/>
        <end position="391"/>
    </location>
</feature>
<organism evidence="10 11">
    <name type="scientific">Marinospirillum celere</name>
    <dbReference type="NCBI Taxonomy" id="1122252"/>
    <lineage>
        <taxon>Bacteria</taxon>
        <taxon>Pseudomonadati</taxon>
        <taxon>Pseudomonadota</taxon>
        <taxon>Gammaproteobacteria</taxon>
        <taxon>Oceanospirillales</taxon>
        <taxon>Oceanospirillaceae</taxon>
        <taxon>Marinospirillum</taxon>
    </lineage>
</organism>
<dbReference type="RefSeq" id="WP_091959154.1">
    <property type="nucleotide sequence ID" value="NZ_FOLH01000001.1"/>
</dbReference>
<evidence type="ECO:0000256" key="2">
    <source>
        <dbReference type="ARBA" id="ARBA00012528"/>
    </source>
</evidence>
<dbReference type="NCBIfam" id="TIGR00254">
    <property type="entry name" value="GGDEF"/>
    <property type="match status" value="1"/>
</dbReference>
<dbReference type="InterPro" id="IPR011006">
    <property type="entry name" value="CheY-like_superfamily"/>
</dbReference>
<dbReference type="EC" id="2.7.7.65" evidence="2"/>
<dbReference type="OrthoDB" id="9812260at2"/>
<accession>A0A1I1ESE7</accession>
<dbReference type="InterPro" id="IPR029787">
    <property type="entry name" value="Nucleotide_cyclase"/>
</dbReference>
<protein>
    <recommendedName>
        <fullName evidence="2">diguanylate cyclase</fullName>
        <ecNumber evidence="2">2.7.7.65</ecNumber>
    </recommendedName>
</protein>
<evidence type="ECO:0000313" key="10">
    <source>
        <dbReference type="EMBL" id="SFB87823.1"/>
    </source>
</evidence>
<keyword evidence="11" id="KW-1185">Reference proteome</keyword>
<dbReference type="STRING" id="1122252.SAMN05660443_0680"/>
<dbReference type="PANTHER" id="PTHR45138:SF9">
    <property type="entry name" value="DIGUANYLATE CYCLASE DGCM-RELATED"/>
    <property type="match status" value="1"/>
</dbReference>
<name>A0A1I1ESE7_9GAMM</name>
<dbReference type="GO" id="GO:1902201">
    <property type="term" value="P:negative regulation of bacterial-type flagellum-dependent cell motility"/>
    <property type="evidence" value="ECO:0007669"/>
    <property type="project" value="TreeGrafter"/>
</dbReference>
<dbReference type="AlphaFoldDB" id="A0A1I1ESE7"/>
<feature type="domain" description="HPt" evidence="9">
    <location>
        <begin position="8"/>
        <end position="118"/>
    </location>
</feature>
<evidence type="ECO:0000256" key="4">
    <source>
        <dbReference type="ARBA" id="ARBA00034247"/>
    </source>
</evidence>
<feature type="domain" description="GGDEF" evidence="8">
    <location>
        <begin position="431"/>
        <end position="563"/>
    </location>
</feature>
<dbReference type="InterPro" id="IPR043128">
    <property type="entry name" value="Rev_trsase/Diguanyl_cyclase"/>
</dbReference>
<evidence type="ECO:0000256" key="5">
    <source>
        <dbReference type="PROSITE-ProRule" id="PRU00110"/>
    </source>
</evidence>
<sequence>MNSNKPTLQEKIARLRASFISQLPKRLEEAQHQLILLKADPCMNRVAAVELHRTFHSLKGTGYSFGFHELAGIAGDAEDYTQQLLDLPDERTPPQWPDRLIGLLQELASQAQILVYTDMRKDQPLETPFFEMNDSSSDKDSKPGACNRLVYICDDEIDQVTHLSYQLRCFGYQVEHFTETQEFDRAVMKKRPDAVVMDVRFPHGGTAGTDALANIQKVTGQQLPAIVLSGRDDFEARLSAVRAGCQSYFTKPARPLELATALDEVMEEEVFEPYRILIVDDEPEVAQYHSLILEEAGMLVHELSQPANLLATLQEFRPDLVLLDVYMPDCTGQELSALIRQFPEYLSLPIVYLSSETDRQKQFSAMQVGVEGFITKPVIPEELVAAVALRAERMRSLRALMVRDSLTGLYNHTTTTELIEGALAQAKRKQESLAMVMLDLDSFKEVNDNYGHVAGDQVLLALSRILRHRLRTNDIVGRYGGEEFAILLKDVTPQVAFELVDQLREDFSKIRFSSGQQEFYCTFSAGISSFPFYLRAEELRIAADKVLYRAKKEGRNQVKLDDGNE</sequence>
<evidence type="ECO:0000256" key="3">
    <source>
        <dbReference type="ARBA" id="ARBA00023012"/>
    </source>
</evidence>
<keyword evidence="3" id="KW-0902">Two-component regulatory system</keyword>
<proteinExistence type="predicted"/>
<evidence type="ECO:0000313" key="11">
    <source>
        <dbReference type="Proteomes" id="UP000199058"/>
    </source>
</evidence>
<comment type="catalytic activity">
    <reaction evidence="4">
        <text>2 GTP = 3',3'-c-di-GMP + 2 diphosphate</text>
        <dbReference type="Rhea" id="RHEA:24898"/>
        <dbReference type="ChEBI" id="CHEBI:33019"/>
        <dbReference type="ChEBI" id="CHEBI:37565"/>
        <dbReference type="ChEBI" id="CHEBI:58805"/>
        <dbReference type="EC" id="2.7.7.65"/>
    </reaction>
</comment>